<dbReference type="RefSeq" id="WP_090902156.1">
    <property type="nucleotide sequence ID" value="NZ_CZPZ01000035.1"/>
</dbReference>
<evidence type="ECO:0000313" key="3">
    <source>
        <dbReference type="Proteomes" id="UP000198736"/>
    </source>
</evidence>
<dbReference type="NCBIfam" id="TIGR01484">
    <property type="entry name" value="HAD-SF-IIB"/>
    <property type="match status" value="2"/>
</dbReference>
<reference evidence="3" key="1">
    <citation type="submission" date="2015-10" db="EMBL/GenBank/DDBJ databases">
        <authorList>
            <person name="Luecker S."/>
            <person name="Luecker S."/>
        </authorList>
    </citation>
    <scope>NUCLEOTIDE SEQUENCE [LARGE SCALE GENOMIC DNA]</scope>
</reference>
<name>A0A0S4LPL4_9BACT</name>
<dbReference type="Gene3D" id="3.90.1070.10">
    <property type="match status" value="1"/>
</dbReference>
<feature type="domain" description="AAA+ ATPase" evidence="1">
    <location>
        <begin position="250"/>
        <end position="433"/>
    </location>
</feature>
<sequence length="573" mass="63045">MRYVAVATDYDNTLAVDGRVEQETIAALERLNQSGRKIILVTGRRLPDILDIFPEIGLCERVVADNGAALYRPATREQIRLATPIPPGFVDELRRRQVAELSVGESIVGTIRPHELTVLEVIRDLGLELQVIFNRDAVMVVPSGVNKATGLVAALQEMGLSPRNVVAIGDAENDHALLNHCEYAVAVANAVPTLKDIADRVTTGAAGVGVAEIIDELVEHDLAVPPFNTNRRNILIGMQENGEEVSIPATGLNLLLAGSSGSGKSTLATGLLERVIEQGYQFCVIDPEGDYEGFAGAVMFGTSQRGPGMAEILTALDSPNTNLIVNLVGLSLQDRPDFFLALLPALQERRAKFGRPHWILIDETHHLMPRDWQPVQGVLAQDWTGIVYVTVHPDQIAKPVLQRVEAMAALGDDPGGTIARLCGTLDVPVPQMEPTTLNHGEAIFWDRRARTPPYRVRIAPCEADRRRHRRKYAEGELPSDRSFFFRGPENVLNLRAQNLILFMQTAEGVDEATWLHHLRQGDYSKWMEEGIKDPHLAAAVRLIEQQSSLSAERSRQLVRSAIEERYTVSSTGP</sequence>
<dbReference type="PANTHER" id="PTHR10000:SF8">
    <property type="entry name" value="HAD SUPERFAMILY HYDROLASE-LIKE, TYPE 3"/>
    <property type="match status" value="1"/>
</dbReference>
<accession>A0A0S4LPL4</accession>
<dbReference type="SMART" id="SM00382">
    <property type="entry name" value="AAA"/>
    <property type="match status" value="1"/>
</dbReference>
<dbReference type="SUPFAM" id="SSF56784">
    <property type="entry name" value="HAD-like"/>
    <property type="match status" value="1"/>
</dbReference>
<dbReference type="Gene3D" id="3.40.50.1000">
    <property type="entry name" value="HAD superfamily/HAD-like"/>
    <property type="match status" value="1"/>
</dbReference>
<dbReference type="OrthoDB" id="9768060at2"/>
<organism evidence="2 3">
    <name type="scientific">Candidatus Nitrospira nitrificans</name>
    <dbReference type="NCBI Taxonomy" id="1742973"/>
    <lineage>
        <taxon>Bacteria</taxon>
        <taxon>Pseudomonadati</taxon>
        <taxon>Nitrospirota</taxon>
        <taxon>Nitrospiria</taxon>
        <taxon>Nitrospirales</taxon>
        <taxon>Nitrospiraceae</taxon>
        <taxon>Nitrospira</taxon>
    </lineage>
</organism>
<dbReference type="Proteomes" id="UP000198736">
    <property type="component" value="Unassembled WGS sequence"/>
</dbReference>
<dbReference type="Pfam" id="PF08282">
    <property type="entry name" value="Hydrolase_3"/>
    <property type="match status" value="2"/>
</dbReference>
<dbReference type="AlphaFoldDB" id="A0A0S4LPL4"/>
<dbReference type="EMBL" id="CZPZ01000035">
    <property type="protein sequence ID" value="CUS39537.1"/>
    <property type="molecule type" value="Genomic_DNA"/>
</dbReference>
<dbReference type="InterPro" id="IPR023214">
    <property type="entry name" value="HAD_sf"/>
</dbReference>
<gene>
    <name evidence="2" type="ORF">COMA2_80041</name>
</gene>
<dbReference type="InterPro" id="IPR003593">
    <property type="entry name" value="AAA+_ATPase"/>
</dbReference>
<dbReference type="SUPFAM" id="SSF52540">
    <property type="entry name" value="P-loop containing nucleoside triphosphate hydrolases"/>
    <property type="match status" value="1"/>
</dbReference>
<evidence type="ECO:0000259" key="1">
    <source>
        <dbReference type="SMART" id="SM00382"/>
    </source>
</evidence>
<dbReference type="InterPro" id="IPR027417">
    <property type="entry name" value="P-loop_NTPase"/>
</dbReference>
<dbReference type="GO" id="GO:0005829">
    <property type="term" value="C:cytosol"/>
    <property type="evidence" value="ECO:0007669"/>
    <property type="project" value="TreeGrafter"/>
</dbReference>
<keyword evidence="3" id="KW-1185">Reference proteome</keyword>
<proteinExistence type="predicted"/>
<protein>
    <recommendedName>
        <fullName evidence="1">AAA+ ATPase domain-containing protein</fullName>
    </recommendedName>
</protein>
<dbReference type="Gene3D" id="3.40.50.300">
    <property type="entry name" value="P-loop containing nucleotide triphosphate hydrolases"/>
    <property type="match status" value="1"/>
</dbReference>
<dbReference type="PANTHER" id="PTHR10000">
    <property type="entry name" value="PHOSPHOSERINE PHOSPHATASE"/>
    <property type="match status" value="1"/>
</dbReference>
<dbReference type="Pfam" id="PF01935">
    <property type="entry name" value="DUF87"/>
    <property type="match status" value="1"/>
</dbReference>
<dbReference type="InterPro" id="IPR036412">
    <property type="entry name" value="HAD-like_sf"/>
</dbReference>
<evidence type="ECO:0000313" key="2">
    <source>
        <dbReference type="EMBL" id="CUS39537.1"/>
    </source>
</evidence>
<dbReference type="InterPro" id="IPR006379">
    <property type="entry name" value="HAD-SF_hydro_IIB"/>
</dbReference>
<dbReference type="STRING" id="1742973.COMA2_80041"/>
<dbReference type="GO" id="GO:0016791">
    <property type="term" value="F:phosphatase activity"/>
    <property type="evidence" value="ECO:0007669"/>
    <property type="project" value="TreeGrafter"/>
</dbReference>
<dbReference type="GO" id="GO:0000287">
    <property type="term" value="F:magnesium ion binding"/>
    <property type="evidence" value="ECO:0007669"/>
    <property type="project" value="TreeGrafter"/>
</dbReference>
<dbReference type="InterPro" id="IPR002789">
    <property type="entry name" value="HerA_central"/>
</dbReference>